<protein>
    <submittedName>
        <fullName evidence="2">Uncharacterized protein</fullName>
    </submittedName>
</protein>
<dbReference type="RefSeq" id="XP_049146582.1">
    <property type="nucleotide sequence ID" value="XM_049289437.1"/>
</dbReference>
<dbReference type="Proteomes" id="UP000830671">
    <property type="component" value="Chromosome 5"/>
</dbReference>
<keyword evidence="3" id="KW-1185">Reference proteome</keyword>
<dbReference type="AlphaFoldDB" id="A0A9Q8WJK8"/>
<dbReference type="GeneID" id="73344447"/>
<feature type="region of interest" description="Disordered" evidence="1">
    <location>
        <begin position="933"/>
        <end position="954"/>
    </location>
</feature>
<dbReference type="KEGG" id="clup:CLUP02_10461"/>
<feature type="region of interest" description="Disordered" evidence="1">
    <location>
        <begin position="726"/>
        <end position="748"/>
    </location>
</feature>
<evidence type="ECO:0000313" key="3">
    <source>
        <dbReference type="Proteomes" id="UP000830671"/>
    </source>
</evidence>
<gene>
    <name evidence="2" type="ORF">CLUP02_10461</name>
</gene>
<dbReference type="EMBL" id="CP019477">
    <property type="protein sequence ID" value="UQC84965.1"/>
    <property type="molecule type" value="Genomic_DNA"/>
</dbReference>
<feature type="region of interest" description="Disordered" evidence="1">
    <location>
        <begin position="1069"/>
        <end position="1101"/>
    </location>
</feature>
<organism evidence="2 3">
    <name type="scientific">Colletotrichum lupini</name>
    <dbReference type="NCBI Taxonomy" id="145971"/>
    <lineage>
        <taxon>Eukaryota</taxon>
        <taxon>Fungi</taxon>
        <taxon>Dikarya</taxon>
        <taxon>Ascomycota</taxon>
        <taxon>Pezizomycotina</taxon>
        <taxon>Sordariomycetes</taxon>
        <taxon>Hypocreomycetidae</taxon>
        <taxon>Glomerellales</taxon>
        <taxon>Glomerellaceae</taxon>
        <taxon>Colletotrichum</taxon>
        <taxon>Colletotrichum acutatum species complex</taxon>
    </lineage>
</organism>
<evidence type="ECO:0000256" key="1">
    <source>
        <dbReference type="SAM" id="MobiDB-lite"/>
    </source>
</evidence>
<accession>A0A9Q8WJK8</accession>
<proteinExistence type="predicted"/>
<sequence>MEVTTIPTYLYLKASAYPAREEHDRTERRKDHAVKCLTTRTPEWIFGSKLPKVQSWDATSSSNTSPDCLSSCQTKLHPRNVRPIFASHDSSGARASFYTVNHDFQYLTLQIHAPYFLPFCRLLKPSQIVLGHPVLAGSWGSYFTNIARSIAGSETLIVLEPSLHEQSTRCGLAGPVMISRSPANLPPKLVAAMYLSTKSPCHARSGTMLHLGQSLPKPMTFHSAAFSLPMNTRKETPELHSGPEAEVKVHCPYLVKSQSHVLSVCPRRCLHSQTQPGQPSSRLLTNGQQQMTTFLEVLWSSPKRARPDLWDPRIVAIASSSLALVSNVVPNSSPPPSNDKLQSIQHTYQGHYPMSLTSCVGPIHSAYCLRPPEGLRTRQSVLPTERVTGADLNDGSCCRAEWKWKLTPTTSAISTPNLHTSLSHLTPKHFGKSLRRPAWSSPSHTPRQRPLPVDLCYGAKLRAFPPPRGPQYFITVRCQTLAGHGFLANGRGWRSSLLRRRTGTQRQQRAGNSVCRRTVVPSPFKHADSDHMGPDRDRGMPCYSPGPWPPPALLASGPCLACLNGTTIIPHLVHRFAPASHAPSRMVTGSRSGWISSKDLTPVCLRKGAFPSVSGRATAQPARQSLSINLSHLTAWACIDLVPCANGLGGHHHNQPLVTRYKVHNTVPTAVRHACPLPLPNIHNTWRSNSQYEYSKSASAWSVKTSHRTSSSACYVMTVQQSNHGVSRRSSPLAVATSRPPQPTHTTPTRHVRVMAFPNAAMWLYRKQGCRESAACCPYLIKCSGGDAISMGTVSFARRLLNVVRDRGQQWNPSRLSVVAQTAKLRSTVAHDLSSKAPSDRSRLDFGLMRMPEPPSPPLYYLQLLDAVLWKDAPCQHTSLPWQPSWSSTEECHLEITSNLPAQWAGNQRGSSAFERAGSKPIALVWRAPWSRSKTWPGGSASSSGPTDGERCGSRLFEETSHQPPRVDFIFEFGVWLANRASKQSHSQITGFPGLPFPGNWKLETGNSISMRHSNFSIMNLRPVPAFRNIAMRLGSQGRWNCRAASSQEATGKVNSSCGSPITVSVSRRLGSSSPLQEGDKQNFRWRKAGSAPGSHSHGSHEFDAFSRAREVVQPDDALTLGWDLWPVTRSKIVDYLRFHLVLDLGSTTQDQNETCSRPTTHLA</sequence>
<name>A0A9Q8WJK8_9PEZI</name>
<reference evidence="2" key="1">
    <citation type="journal article" date="2021" name="Mol. Plant Microbe Interact.">
        <title>Complete Genome Sequence of the Plant-Pathogenic Fungus Colletotrichum lupini.</title>
        <authorList>
            <person name="Baroncelli R."/>
            <person name="Pensec F."/>
            <person name="Da Lio D."/>
            <person name="Boufleur T."/>
            <person name="Vicente I."/>
            <person name="Sarrocco S."/>
            <person name="Picot A."/>
            <person name="Baraldi E."/>
            <person name="Sukno S."/>
            <person name="Thon M."/>
            <person name="Le Floch G."/>
        </authorList>
    </citation>
    <scope>NUCLEOTIDE SEQUENCE</scope>
    <source>
        <strain evidence="2">IMI 504893</strain>
    </source>
</reference>
<evidence type="ECO:0000313" key="2">
    <source>
        <dbReference type="EMBL" id="UQC84965.1"/>
    </source>
</evidence>